<feature type="domain" description="MacB-like periplasmic core" evidence="8">
    <location>
        <begin position="470"/>
        <end position="577"/>
    </location>
</feature>
<dbReference type="InterPro" id="IPR025857">
    <property type="entry name" value="MacB_PCD"/>
</dbReference>
<feature type="transmembrane region" description="Helical" evidence="6">
    <location>
        <begin position="739"/>
        <end position="758"/>
    </location>
</feature>
<evidence type="ECO:0000313" key="10">
    <source>
        <dbReference type="Proteomes" id="UP000016496"/>
    </source>
</evidence>
<gene>
    <name evidence="9" type="ORF">HMPREF1981_02839</name>
</gene>
<dbReference type="PATRIC" id="fig|1321819.3.peg.2628"/>
<evidence type="ECO:0000313" key="9">
    <source>
        <dbReference type="EMBL" id="ERI81897.1"/>
    </source>
</evidence>
<feature type="transmembrane region" description="Helical" evidence="6">
    <location>
        <begin position="418"/>
        <end position="439"/>
    </location>
</feature>
<feature type="transmembrane region" description="Helical" evidence="6">
    <location>
        <begin position="701"/>
        <end position="719"/>
    </location>
</feature>
<name>U2DK51_9BACE</name>
<comment type="subcellular location">
    <subcellularLocation>
        <location evidence="1">Cell membrane</location>
        <topology evidence="1">Multi-pass membrane protein</topology>
    </subcellularLocation>
</comment>
<feature type="transmembrane region" description="Helical" evidence="6">
    <location>
        <begin position="280"/>
        <end position="302"/>
    </location>
</feature>
<evidence type="ECO:0000259" key="7">
    <source>
        <dbReference type="Pfam" id="PF02687"/>
    </source>
</evidence>
<evidence type="ECO:0000256" key="6">
    <source>
        <dbReference type="SAM" id="Phobius"/>
    </source>
</evidence>
<reference evidence="9 10" key="1">
    <citation type="submission" date="2013-08" db="EMBL/GenBank/DDBJ databases">
        <authorList>
            <person name="Weinstock G."/>
            <person name="Sodergren E."/>
            <person name="Wylie T."/>
            <person name="Fulton L."/>
            <person name="Fulton R."/>
            <person name="Fronick C."/>
            <person name="O'Laughlin M."/>
            <person name="Godfrey J."/>
            <person name="Miner T."/>
            <person name="Herter B."/>
            <person name="Appelbaum E."/>
            <person name="Cordes M."/>
            <person name="Lek S."/>
            <person name="Wollam A."/>
            <person name="Pepin K.H."/>
            <person name="Palsikar V.B."/>
            <person name="Mitreva M."/>
            <person name="Wilson R.K."/>
        </authorList>
    </citation>
    <scope>NUCLEOTIDE SEQUENCE [LARGE SCALE GENOMIC DNA]</scope>
    <source>
        <strain evidence="9 10">F0041</strain>
    </source>
</reference>
<dbReference type="Pfam" id="PF02687">
    <property type="entry name" value="FtsX"/>
    <property type="match status" value="2"/>
</dbReference>
<dbReference type="GO" id="GO:0022857">
    <property type="term" value="F:transmembrane transporter activity"/>
    <property type="evidence" value="ECO:0007669"/>
    <property type="project" value="TreeGrafter"/>
</dbReference>
<dbReference type="HOGENOM" id="CLU_008713_0_1_10"/>
<dbReference type="PANTHER" id="PTHR30572:SF18">
    <property type="entry name" value="ABC-TYPE MACROLIDE FAMILY EXPORT SYSTEM PERMEASE COMPONENT 2"/>
    <property type="match status" value="1"/>
</dbReference>
<dbReference type="PANTHER" id="PTHR30572">
    <property type="entry name" value="MEMBRANE COMPONENT OF TRANSPORTER-RELATED"/>
    <property type="match status" value="1"/>
</dbReference>
<dbReference type="Pfam" id="PF12704">
    <property type="entry name" value="MacB_PCD"/>
    <property type="match status" value="2"/>
</dbReference>
<dbReference type="Proteomes" id="UP000016496">
    <property type="component" value="Unassembled WGS sequence"/>
</dbReference>
<keyword evidence="3 6" id="KW-0812">Transmembrane</keyword>
<dbReference type="InterPro" id="IPR003838">
    <property type="entry name" value="ABC3_permease_C"/>
</dbReference>
<keyword evidence="2" id="KW-1003">Cell membrane</keyword>
<comment type="caution">
    <text evidence="9">The sequence shown here is derived from an EMBL/GenBank/DDBJ whole genome shotgun (WGS) entry which is preliminary data.</text>
</comment>
<protein>
    <submittedName>
        <fullName evidence="9">Efflux ABC transporter, permease protein</fullName>
    </submittedName>
</protein>
<evidence type="ECO:0000256" key="1">
    <source>
        <dbReference type="ARBA" id="ARBA00004651"/>
    </source>
</evidence>
<feature type="domain" description="ABC3 transporter permease C-terminal" evidence="7">
    <location>
        <begin position="652"/>
        <end position="763"/>
    </location>
</feature>
<keyword evidence="4 6" id="KW-1133">Transmembrane helix</keyword>
<evidence type="ECO:0000259" key="8">
    <source>
        <dbReference type="Pfam" id="PF12704"/>
    </source>
</evidence>
<evidence type="ECO:0000256" key="4">
    <source>
        <dbReference type="ARBA" id="ARBA00022989"/>
    </source>
</evidence>
<evidence type="ECO:0000256" key="2">
    <source>
        <dbReference type="ARBA" id="ARBA00022475"/>
    </source>
</evidence>
<feature type="domain" description="ABC3 transporter permease C-terminal" evidence="7">
    <location>
        <begin position="286"/>
        <end position="398"/>
    </location>
</feature>
<accession>U2DK51</accession>
<dbReference type="GO" id="GO:0005886">
    <property type="term" value="C:plasma membrane"/>
    <property type="evidence" value="ECO:0007669"/>
    <property type="project" value="UniProtKB-SubCell"/>
</dbReference>
<sequence length="772" mass="85703">MRQTMKQIYYVIQTLLRGRGSNVIKTVSLTLGLFVGILLFARVAFELSYYNFLHRPAELYVAYLSGFEEMSEGKGAPYTFGPFSAAVRENFPEEVEDATILREKGESVYYCGDTRLSERTVYADEHLFPTLGIGVLAGKPGELSDPNAIFVSRALASKVAGSGNPADAVGKVLYADRKTPFNIRGVFEDMGDNTDIAFDAVIPMAVLWNAGRGGWGYDISYRSIVRFRNPSSGVKAVEGRLPDMLKRYIPDFGKKTGRNITFAFHPLERMHFDNSAVRTMIVVMSVLAFGILLVAAFNYVLISVSSLAKRAKAIGVHKCSGATDGDVLRMFLMEAFLILLVSLGLVALLMWQFRDFIEDMASARLSSLFTWQTVWAPALAVGLVFALTGVLPALLFASVPVTQVFKRYSERKTSWKRPLLFIQFAGMAFVSGFLVFVLWQYRMVMTKDVGYNPDRVATCWFKFGGGHDNAAAFFRNLPMVESYGAANQLICSGYSGDTFDAGDNRKVDTRIEWVDPGFVSMMGIRLLKGRDVAAEGEILVSEEFVRQAGWTGDPIGRQVSYYDGSKMTVAGVVPDYSIRSAYESQLPIMLIAARGSMHHYLRLKEPFDENLRKLNEVMKEAFPADDAVFVSLRGRLDRQYSGIARFRNAVWLASVSILLIALMGLLGYVNDEIRLRSKEIAIRKVNGAQASEVLAMLAKEVWRVAVPALCIGIAASWAVGAKWLEQFNEYAYLDVRALVYVALGIWAAITGCVLIRAGRIASDDPVRSIRME</sequence>
<feature type="transmembrane region" description="Helical" evidence="6">
    <location>
        <begin position="374"/>
        <end position="397"/>
    </location>
</feature>
<proteinExistence type="predicted"/>
<feature type="transmembrane region" description="Helical" evidence="6">
    <location>
        <begin position="649"/>
        <end position="669"/>
    </location>
</feature>
<evidence type="ECO:0000256" key="5">
    <source>
        <dbReference type="ARBA" id="ARBA00023136"/>
    </source>
</evidence>
<feature type="transmembrane region" description="Helical" evidence="6">
    <location>
        <begin position="23"/>
        <end position="45"/>
    </location>
</feature>
<evidence type="ECO:0000256" key="3">
    <source>
        <dbReference type="ARBA" id="ARBA00022692"/>
    </source>
</evidence>
<dbReference type="AlphaFoldDB" id="U2DK51"/>
<feature type="transmembrane region" description="Helical" evidence="6">
    <location>
        <begin position="335"/>
        <end position="354"/>
    </location>
</feature>
<keyword evidence="5 6" id="KW-0472">Membrane</keyword>
<dbReference type="EMBL" id="AWSV01000150">
    <property type="protein sequence ID" value="ERI81897.1"/>
    <property type="molecule type" value="Genomic_DNA"/>
</dbReference>
<organism evidence="9 10">
    <name type="scientific">Bacteroides pyogenes F0041</name>
    <dbReference type="NCBI Taxonomy" id="1321819"/>
    <lineage>
        <taxon>Bacteria</taxon>
        <taxon>Pseudomonadati</taxon>
        <taxon>Bacteroidota</taxon>
        <taxon>Bacteroidia</taxon>
        <taxon>Bacteroidales</taxon>
        <taxon>Bacteroidaceae</taxon>
        <taxon>Bacteroides</taxon>
    </lineage>
</organism>
<dbReference type="InterPro" id="IPR050250">
    <property type="entry name" value="Macrolide_Exporter_MacB"/>
</dbReference>
<feature type="domain" description="MacB-like periplasmic core" evidence="8">
    <location>
        <begin position="29"/>
        <end position="211"/>
    </location>
</feature>